<keyword evidence="1" id="KW-0472">Membrane</keyword>
<comment type="caution">
    <text evidence="2">The sequence shown here is derived from an EMBL/GenBank/DDBJ whole genome shotgun (WGS) entry which is preliminary data.</text>
</comment>
<dbReference type="EMBL" id="SJTH01000035">
    <property type="protein sequence ID" value="TCJ02314.1"/>
    <property type="molecule type" value="Genomic_DNA"/>
</dbReference>
<evidence type="ECO:0000256" key="1">
    <source>
        <dbReference type="SAM" id="Phobius"/>
    </source>
</evidence>
<evidence type="ECO:0000313" key="3">
    <source>
        <dbReference type="Proteomes" id="UP000293846"/>
    </source>
</evidence>
<evidence type="ECO:0000313" key="2">
    <source>
        <dbReference type="EMBL" id="TCJ02314.1"/>
    </source>
</evidence>
<keyword evidence="1" id="KW-1133">Transmembrane helix</keyword>
<keyword evidence="3" id="KW-1185">Reference proteome</keyword>
<keyword evidence="1" id="KW-0812">Transmembrane</keyword>
<reference evidence="2 3" key="1">
    <citation type="submission" date="2019-03" db="EMBL/GenBank/DDBJ databases">
        <authorList>
            <person name="Jensen L."/>
            <person name="Storgaard J."/>
            <person name="Sulaj E."/>
            <person name="Schramm A."/>
            <person name="Marshall I.P.G."/>
        </authorList>
    </citation>
    <scope>NUCLEOTIDE SEQUENCE [LARGE SCALE GENOMIC DNA]</scope>
    <source>
        <strain evidence="2 3">2017H2G3</strain>
    </source>
</reference>
<feature type="transmembrane region" description="Helical" evidence="1">
    <location>
        <begin position="6"/>
        <end position="28"/>
    </location>
</feature>
<gene>
    <name evidence="2" type="ORF">E0Y62_19950</name>
</gene>
<proteinExistence type="predicted"/>
<accession>A0A4R1ARX2</accession>
<dbReference type="OrthoDB" id="2933539at2"/>
<protein>
    <submittedName>
        <fullName evidence="2">Uncharacterized protein</fullName>
    </submittedName>
</protein>
<sequence length="86" mass="9929">MEEFMGLLLGTLQLFYPLLIAAVVLFIYALIKQSWKLMLISAILLYPDAWYFSGSPRFPWAIFVPLIQVVLAALFYLKKENLSKID</sequence>
<name>A0A4R1ARX2_9BACI</name>
<feature type="transmembrane region" description="Helical" evidence="1">
    <location>
        <begin position="58"/>
        <end position="77"/>
    </location>
</feature>
<dbReference type="Proteomes" id="UP000293846">
    <property type="component" value="Unassembled WGS sequence"/>
</dbReference>
<dbReference type="AlphaFoldDB" id="A0A4R1ARX2"/>
<organism evidence="2 3">
    <name type="scientific">Cytobacillus praedii</name>
    <dbReference type="NCBI Taxonomy" id="1742358"/>
    <lineage>
        <taxon>Bacteria</taxon>
        <taxon>Bacillati</taxon>
        <taxon>Bacillota</taxon>
        <taxon>Bacilli</taxon>
        <taxon>Bacillales</taxon>
        <taxon>Bacillaceae</taxon>
        <taxon>Cytobacillus</taxon>
    </lineage>
</organism>